<dbReference type="InterPro" id="IPR029057">
    <property type="entry name" value="PRTase-like"/>
</dbReference>
<reference evidence="1 2" key="1">
    <citation type="submission" date="2024-10" db="EMBL/GenBank/DDBJ databases">
        <title>Paracoccus drimophilus sp. nov., a novel bacterium from corn roots in Hunan.</title>
        <authorList>
            <person name="Li X."/>
        </authorList>
    </citation>
    <scope>NUCLEOTIDE SEQUENCE [LARGE SCALE GENOMIC DNA]</scope>
    <source>
        <strain evidence="1 2">NGMCC 1.201697</strain>
    </source>
</reference>
<proteinExistence type="predicted"/>
<gene>
    <name evidence="1" type="ORF">ACHFJ0_19355</name>
</gene>
<dbReference type="Proteomes" id="UP001609376">
    <property type="component" value="Unassembled WGS sequence"/>
</dbReference>
<evidence type="ECO:0000313" key="2">
    <source>
        <dbReference type="Proteomes" id="UP001609376"/>
    </source>
</evidence>
<protein>
    <recommendedName>
        <fullName evidence="3">Phosphoribosyltransferase domain-containing protein</fullName>
    </recommendedName>
</protein>
<dbReference type="SUPFAM" id="SSF53271">
    <property type="entry name" value="PRTase-like"/>
    <property type="match status" value="1"/>
</dbReference>
<evidence type="ECO:0008006" key="3">
    <source>
        <dbReference type="Google" id="ProtNLM"/>
    </source>
</evidence>
<sequence>MQNGPPIPLAGRRIIPVDDGIATGASMRVALAAVAQLDVLGVVIARDPV</sequence>
<comment type="caution">
    <text evidence="1">The sequence shown here is derived from an EMBL/GenBank/DDBJ whole genome shotgun (WGS) entry which is preliminary data.</text>
</comment>
<name>A0ABW7LQ10_9RHOB</name>
<dbReference type="EMBL" id="JBIMPR010000017">
    <property type="protein sequence ID" value="MFH5776403.1"/>
    <property type="molecule type" value="Genomic_DNA"/>
</dbReference>
<keyword evidence="2" id="KW-1185">Reference proteome</keyword>
<organism evidence="1 2">
    <name type="scientific">Paracoccus broussonetiae subsp. drimophilus</name>
    <dbReference type="NCBI Taxonomy" id="3373869"/>
    <lineage>
        <taxon>Bacteria</taxon>
        <taxon>Pseudomonadati</taxon>
        <taxon>Pseudomonadota</taxon>
        <taxon>Alphaproteobacteria</taxon>
        <taxon>Rhodobacterales</taxon>
        <taxon>Paracoccaceae</taxon>
        <taxon>Paracoccus</taxon>
        <taxon>Paracoccus broussonetiae</taxon>
    </lineage>
</organism>
<accession>A0ABW7LQ10</accession>
<evidence type="ECO:0000313" key="1">
    <source>
        <dbReference type="EMBL" id="MFH5776403.1"/>
    </source>
</evidence>
<dbReference type="Gene3D" id="3.40.50.2020">
    <property type="match status" value="1"/>
</dbReference>
<dbReference type="RefSeq" id="WP_395135419.1">
    <property type="nucleotide sequence ID" value="NZ_JBIMPR010000017.1"/>
</dbReference>